<dbReference type="RefSeq" id="WP_187539386.1">
    <property type="nucleotide sequence ID" value="NZ_BAABJT010000001.1"/>
</dbReference>
<organism evidence="1 2">
    <name type="scientific">Sphingomonas lutea</name>
    <dbReference type="NCBI Taxonomy" id="1045317"/>
    <lineage>
        <taxon>Bacteria</taxon>
        <taxon>Pseudomonadati</taxon>
        <taxon>Pseudomonadota</taxon>
        <taxon>Alphaproteobacteria</taxon>
        <taxon>Sphingomonadales</taxon>
        <taxon>Sphingomonadaceae</taxon>
        <taxon>Sphingomonas</taxon>
    </lineage>
</organism>
<dbReference type="KEGG" id="slut:H9L13_04475"/>
<dbReference type="EMBL" id="CP060718">
    <property type="protein sequence ID" value="QNN68147.1"/>
    <property type="molecule type" value="Genomic_DNA"/>
</dbReference>
<reference evidence="1 2" key="1">
    <citation type="submission" date="2020-08" db="EMBL/GenBank/DDBJ databases">
        <title>Genome sequence of Sphingomonas lutea KCTC 23642T.</title>
        <authorList>
            <person name="Hyun D.-W."/>
            <person name="Bae J.-W."/>
        </authorList>
    </citation>
    <scope>NUCLEOTIDE SEQUENCE [LARGE SCALE GENOMIC DNA]</scope>
    <source>
        <strain evidence="1 2">KCTC 23642</strain>
    </source>
</reference>
<keyword evidence="2" id="KW-1185">Reference proteome</keyword>
<evidence type="ECO:0000313" key="2">
    <source>
        <dbReference type="Proteomes" id="UP000515971"/>
    </source>
</evidence>
<name>A0A7G9SJX2_9SPHN</name>
<proteinExistence type="predicted"/>
<gene>
    <name evidence="1" type="ORF">H9L13_04475</name>
</gene>
<dbReference type="AlphaFoldDB" id="A0A7G9SJX2"/>
<accession>A0A7G9SJX2</accession>
<protein>
    <submittedName>
        <fullName evidence="1">Uncharacterized protein</fullName>
    </submittedName>
</protein>
<evidence type="ECO:0000313" key="1">
    <source>
        <dbReference type="EMBL" id="QNN68147.1"/>
    </source>
</evidence>
<dbReference type="Proteomes" id="UP000515971">
    <property type="component" value="Chromosome"/>
</dbReference>
<sequence>MRRFSFTTLAMVMMAILANPDSDPQRFDADLSPAAAAMMSGATDSSASANG</sequence>